<gene>
    <name evidence="2" type="ORF">FXF68_07895</name>
</gene>
<reference evidence="2 3" key="1">
    <citation type="submission" date="2019-08" db="EMBL/GenBank/DDBJ databases">
        <title>Actinomadura sp. nov. CYP1-5 isolated from mountain soil.</title>
        <authorList>
            <person name="Songsumanus A."/>
            <person name="Kuncharoen N."/>
            <person name="Kudo T."/>
            <person name="Yuki M."/>
            <person name="Igarashi Y."/>
            <person name="Tanasupawat S."/>
        </authorList>
    </citation>
    <scope>NUCLEOTIDE SEQUENCE [LARGE SCALE GENOMIC DNA]</scope>
    <source>
        <strain evidence="2 3">CYP1-5</strain>
    </source>
</reference>
<feature type="transmembrane region" description="Helical" evidence="1">
    <location>
        <begin position="121"/>
        <end position="141"/>
    </location>
</feature>
<dbReference type="Proteomes" id="UP000323505">
    <property type="component" value="Unassembled WGS sequence"/>
</dbReference>
<keyword evidence="1" id="KW-1133">Transmembrane helix</keyword>
<evidence type="ECO:0000256" key="1">
    <source>
        <dbReference type="SAM" id="Phobius"/>
    </source>
</evidence>
<dbReference type="EMBL" id="VSRQ01000002">
    <property type="protein sequence ID" value="TYK50445.1"/>
    <property type="molecule type" value="Genomic_DNA"/>
</dbReference>
<accession>A0A5D3FTL1</accession>
<keyword evidence="1" id="KW-0812">Transmembrane</keyword>
<keyword evidence="1" id="KW-0472">Membrane</keyword>
<dbReference type="RefSeq" id="WP_148758311.1">
    <property type="nucleotide sequence ID" value="NZ_VSRQ01000002.1"/>
</dbReference>
<evidence type="ECO:0000313" key="3">
    <source>
        <dbReference type="Proteomes" id="UP000323505"/>
    </source>
</evidence>
<protein>
    <submittedName>
        <fullName evidence="2">Uncharacterized protein</fullName>
    </submittedName>
</protein>
<organism evidence="2 3">
    <name type="scientific">Actinomadura decatromicini</name>
    <dbReference type="NCBI Taxonomy" id="2604572"/>
    <lineage>
        <taxon>Bacteria</taxon>
        <taxon>Bacillati</taxon>
        <taxon>Actinomycetota</taxon>
        <taxon>Actinomycetes</taxon>
        <taxon>Streptosporangiales</taxon>
        <taxon>Thermomonosporaceae</taxon>
        <taxon>Actinomadura</taxon>
    </lineage>
</organism>
<dbReference type="AlphaFoldDB" id="A0A5D3FTL1"/>
<evidence type="ECO:0000313" key="2">
    <source>
        <dbReference type="EMBL" id="TYK50445.1"/>
    </source>
</evidence>
<name>A0A5D3FTL1_9ACTN</name>
<sequence length="144" mass="15230">MQPPTGTPPIPYAGYHAGPRRVLVLNLRRGLVSGPSVTVNIDGNDYPQRWGRAAFEIPGDRPVAVAVFQSLRGRQAGLATTVLAPGAPPELEYRGPAHLAMAGELGLPGTVRQRGLAIQSVLLGCLGLVLLFLLLFFIVILTSA</sequence>
<keyword evidence="3" id="KW-1185">Reference proteome</keyword>
<proteinExistence type="predicted"/>
<comment type="caution">
    <text evidence="2">The sequence shown here is derived from an EMBL/GenBank/DDBJ whole genome shotgun (WGS) entry which is preliminary data.</text>
</comment>